<gene>
    <name evidence="3" type="ORF">Sango_0487900</name>
</gene>
<comment type="similarity">
    <text evidence="1">Belongs to the PPR family. PCMP-H subfamily.</text>
</comment>
<dbReference type="InterPro" id="IPR032867">
    <property type="entry name" value="DYW_dom"/>
</dbReference>
<dbReference type="Pfam" id="PF14432">
    <property type="entry name" value="DYW_deaminase"/>
    <property type="match status" value="1"/>
</dbReference>
<comment type="caution">
    <text evidence="3">The sequence shown here is derived from an EMBL/GenBank/DDBJ whole genome shotgun (WGS) entry which is preliminary data.</text>
</comment>
<evidence type="ECO:0000313" key="3">
    <source>
        <dbReference type="EMBL" id="KAK4409069.1"/>
    </source>
</evidence>
<feature type="domain" description="DYW" evidence="2">
    <location>
        <begin position="28"/>
        <end position="78"/>
    </location>
</feature>
<dbReference type="Proteomes" id="UP001289374">
    <property type="component" value="Unassembled WGS sequence"/>
</dbReference>
<dbReference type="GO" id="GO:0008270">
    <property type="term" value="F:zinc ion binding"/>
    <property type="evidence" value="ECO:0007669"/>
    <property type="project" value="InterPro"/>
</dbReference>
<accession>A0AAE2C4S7</accession>
<reference evidence="3" key="1">
    <citation type="submission" date="2020-06" db="EMBL/GenBank/DDBJ databases">
        <authorList>
            <person name="Li T."/>
            <person name="Hu X."/>
            <person name="Zhang T."/>
            <person name="Song X."/>
            <person name="Zhang H."/>
            <person name="Dai N."/>
            <person name="Sheng W."/>
            <person name="Hou X."/>
            <person name="Wei L."/>
        </authorList>
    </citation>
    <scope>NUCLEOTIDE SEQUENCE</scope>
    <source>
        <strain evidence="3">K16</strain>
        <tissue evidence="3">Leaf</tissue>
    </source>
</reference>
<dbReference type="EMBL" id="JACGWL010000002">
    <property type="protein sequence ID" value="KAK4409069.1"/>
    <property type="molecule type" value="Genomic_DNA"/>
</dbReference>
<dbReference type="AlphaFoldDB" id="A0AAE2C4S7"/>
<organism evidence="3 4">
    <name type="scientific">Sesamum angolense</name>
    <dbReference type="NCBI Taxonomy" id="2727404"/>
    <lineage>
        <taxon>Eukaryota</taxon>
        <taxon>Viridiplantae</taxon>
        <taxon>Streptophyta</taxon>
        <taxon>Embryophyta</taxon>
        <taxon>Tracheophyta</taxon>
        <taxon>Spermatophyta</taxon>
        <taxon>Magnoliopsida</taxon>
        <taxon>eudicotyledons</taxon>
        <taxon>Gunneridae</taxon>
        <taxon>Pentapetalae</taxon>
        <taxon>asterids</taxon>
        <taxon>lamiids</taxon>
        <taxon>Lamiales</taxon>
        <taxon>Pedaliaceae</taxon>
        <taxon>Sesamum</taxon>
    </lineage>
</organism>
<proteinExistence type="inferred from homology"/>
<sequence>MAGDVSHPLSDHIYMKLGELSIRLRDAGYQPDTNYVLHDIEEEQKEAILSRHSERLAIAFGLISIPHDLLNLRLLQELHKQEHLVTVNQKRYDGKNSFI</sequence>
<evidence type="ECO:0000256" key="1">
    <source>
        <dbReference type="ARBA" id="ARBA00006643"/>
    </source>
</evidence>
<protein>
    <submittedName>
        <fullName evidence="3">Pentatricopeptide repeat-containing protein</fullName>
    </submittedName>
</protein>
<evidence type="ECO:0000313" key="4">
    <source>
        <dbReference type="Proteomes" id="UP001289374"/>
    </source>
</evidence>
<keyword evidence="4" id="KW-1185">Reference proteome</keyword>
<evidence type="ECO:0000259" key="2">
    <source>
        <dbReference type="Pfam" id="PF14432"/>
    </source>
</evidence>
<name>A0AAE2C4S7_9LAMI</name>
<reference evidence="3" key="2">
    <citation type="journal article" date="2024" name="Plant">
        <title>Genomic evolution and insights into agronomic trait innovations of Sesamum species.</title>
        <authorList>
            <person name="Miao H."/>
            <person name="Wang L."/>
            <person name="Qu L."/>
            <person name="Liu H."/>
            <person name="Sun Y."/>
            <person name="Le M."/>
            <person name="Wang Q."/>
            <person name="Wei S."/>
            <person name="Zheng Y."/>
            <person name="Lin W."/>
            <person name="Duan Y."/>
            <person name="Cao H."/>
            <person name="Xiong S."/>
            <person name="Wang X."/>
            <person name="Wei L."/>
            <person name="Li C."/>
            <person name="Ma Q."/>
            <person name="Ju M."/>
            <person name="Zhao R."/>
            <person name="Li G."/>
            <person name="Mu C."/>
            <person name="Tian Q."/>
            <person name="Mei H."/>
            <person name="Zhang T."/>
            <person name="Gao T."/>
            <person name="Zhang H."/>
        </authorList>
    </citation>
    <scope>NUCLEOTIDE SEQUENCE</scope>
    <source>
        <strain evidence="3">K16</strain>
    </source>
</reference>